<organism evidence="1 2">
    <name type="scientific">Coniosporium uncinatum</name>
    <dbReference type="NCBI Taxonomy" id="93489"/>
    <lineage>
        <taxon>Eukaryota</taxon>
        <taxon>Fungi</taxon>
        <taxon>Dikarya</taxon>
        <taxon>Ascomycota</taxon>
        <taxon>Pezizomycotina</taxon>
        <taxon>Dothideomycetes</taxon>
        <taxon>Dothideomycetes incertae sedis</taxon>
        <taxon>Coniosporium</taxon>
    </lineage>
</organism>
<keyword evidence="2" id="KW-1185">Reference proteome</keyword>
<evidence type="ECO:0000313" key="1">
    <source>
        <dbReference type="EMBL" id="KAK3079502.1"/>
    </source>
</evidence>
<sequence>MHTAQVTTWSQPPKYVSVPDLPAPAENEVQIKVLASGLHNVVRSKASGTHYTSGPLPHYPGIDGVGLNTTNNELVYFSSFATGGAMADYINVPQHACCPVPAGLDAEQVAALVNPGLSSWLSVKKRTSNLPQKFTAVVVGATSASGALGAELLRALGAGKVIGVARSAERLAGVVVDERVLLRDEVGETDYGGLDRVDLVLDYVYGPHAVHLLSTLKVEKPLQYAHIGALGGELDMAIPGAILRGKDITVRGGGVGSWQMKDVIVETPLTLEAFKKNKK</sequence>
<name>A0ACC3DS74_9PEZI</name>
<reference evidence="1" key="1">
    <citation type="submission" date="2024-09" db="EMBL/GenBank/DDBJ databases">
        <title>Black Yeasts Isolated from many extreme environments.</title>
        <authorList>
            <person name="Coleine C."/>
            <person name="Stajich J.E."/>
            <person name="Selbmann L."/>
        </authorList>
    </citation>
    <scope>NUCLEOTIDE SEQUENCE</scope>
    <source>
        <strain evidence="1">CCFEE 5737</strain>
    </source>
</reference>
<accession>A0ACC3DS74</accession>
<evidence type="ECO:0000313" key="2">
    <source>
        <dbReference type="Proteomes" id="UP001186974"/>
    </source>
</evidence>
<gene>
    <name evidence="1" type="ORF">LTS18_004703</name>
</gene>
<comment type="caution">
    <text evidence="1">The sequence shown here is derived from an EMBL/GenBank/DDBJ whole genome shotgun (WGS) entry which is preliminary data.</text>
</comment>
<dbReference type="Proteomes" id="UP001186974">
    <property type="component" value="Unassembled WGS sequence"/>
</dbReference>
<dbReference type="EMBL" id="JAWDJW010001104">
    <property type="protein sequence ID" value="KAK3079502.1"/>
    <property type="molecule type" value="Genomic_DNA"/>
</dbReference>
<proteinExistence type="predicted"/>
<protein>
    <submittedName>
        <fullName evidence="1">Uncharacterized protein</fullName>
    </submittedName>
</protein>